<evidence type="ECO:0000313" key="8">
    <source>
        <dbReference type="Proteomes" id="UP000295217"/>
    </source>
</evidence>
<dbReference type="SMART" id="SM00100">
    <property type="entry name" value="cNMP"/>
    <property type="match status" value="1"/>
</dbReference>
<name>A0A4R5ANS0_9ACTN</name>
<keyword evidence="1" id="KW-0805">Transcription regulation</keyword>
<dbReference type="InterPro" id="IPR014710">
    <property type="entry name" value="RmlC-like_jellyroll"/>
</dbReference>
<feature type="compositionally biased region" description="Basic residues" evidence="4">
    <location>
        <begin position="72"/>
        <end position="81"/>
    </location>
</feature>
<reference evidence="7 8" key="1">
    <citation type="submission" date="2019-02" db="EMBL/GenBank/DDBJ databases">
        <title>Draft genome sequences of novel Actinobacteria.</title>
        <authorList>
            <person name="Sahin N."/>
            <person name="Ay H."/>
            <person name="Saygin H."/>
        </authorList>
    </citation>
    <scope>NUCLEOTIDE SEQUENCE [LARGE SCALE GENOMIC DNA]</scope>
    <source>
        <strain evidence="7 8">8K307</strain>
    </source>
</reference>
<dbReference type="PROSITE" id="PS51063">
    <property type="entry name" value="HTH_CRP_2"/>
    <property type="match status" value="1"/>
</dbReference>
<dbReference type="PANTHER" id="PTHR24567:SF74">
    <property type="entry name" value="HTH-TYPE TRANSCRIPTIONAL REGULATOR ARCR"/>
    <property type="match status" value="1"/>
</dbReference>
<feature type="domain" description="HTH crp-type" evidence="6">
    <location>
        <begin position="259"/>
        <end position="332"/>
    </location>
</feature>
<dbReference type="InterPro" id="IPR050397">
    <property type="entry name" value="Env_Response_Regulators"/>
</dbReference>
<dbReference type="GO" id="GO:0003677">
    <property type="term" value="F:DNA binding"/>
    <property type="evidence" value="ECO:0007669"/>
    <property type="project" value="UniProtKB-KW"/>
</dbReference>
<keyword evidence="8" id="KW-1185">Reference proteome</keyword>
<evidence type="ECO:0000259" key="6">
    <source>
        <dbReference type="PROSITE" id="PS51063"/>
    </source>
</evidence>
<evidence type="ECO:0000256" key="2">
    <source>
        <dbReference type="ARBA" id="ARBA00023125"/>
    </source>
</evidence>
<organism evidence="7 8">
    <name type="scientific">Jiangella aurantiaca</name>
    <dbReference type="NCBI Taxonomy" id="2530373"/>
    <lineage>
        <taxon>Bacteria</taxon>
        <taxon>Bacillati</taxon>
        <taxon>Actinomycetota</taxon>
        <taxon>Actinomycetes</taxon>
        <taxon>Jiangellales</taxon>
        <taxon>Jiangellaceae</taxon>
        <taxon>Jiangella</taxon>
    </lineage>
</organism>
<gene>
    <name evidence="7" type="ORF">E1262_02180</name>
</gene>
<comment type="caution">
    <text evidence="7">The sequence shown here is derived from an EMBL/GenBank/DDBJ whole genome shotgun (WGS) entry which is preliminary data.</text>
</comment>
<dbReference type="Pfam" id="PF13545">
    <property type="entry name" value="HTH_Crp_2"/>
    <property type="match status" value="1"/>
</dbReference>
<dbReference type="GO" id="GO:0003700">
    <property type="term" value="F:DNA-binding transcription factor activity"/>
    <property type="evidence" value="ECO:0007669"/>
    <property type="project" value="TreeGrafter"/>
</dbReference>
<dbReference type="PANTHER" id="PTHR24567">
    <property type="entry name" value="CRP FAMILY TRANSCRIPTIONAL REGULATORY PROTEIN"/>
    <property type="match status" value="1"/>
</dbReference>
<dbReference type="InterPro" id="IPR018490">
    <property type="entry name" value="cNMP-bd_dom_sf"/>
</dbReference>
<dbReference type="InterPro" id="IPR000595">
    <property type="entry name" value="cNMP-bd_dom"/>
</dbReference>
<evidence type="ECO:0000259" key="5">
    <source>
        <dbReference type="PROSITE" id="PS50042"/>
    </source>
</evidence>
<keyword evidence="2" id="KW-0238">DNA-binding</keyword>
<dbReference type="InterPro" id="IPR036390">
    <property type="entry name" value="WH_DNA-bd_sf"/>
</dbReference>
<dbReference type="Gene3D" id="2.60.120.10">
    <property type="entry name" value="Jelly Rolls"/>
    <property type="match status" value="1"/>
</dbReference>
<dbReference type="SUPFAM" id="SSF46785">
    <property type="entry name" value="Winged helix' DNA-binding domain"/>
    <property type="match status" value="1"/>
</dbReference>
<dbReference type="GO" id="GO:0005829">
    <property type="term" value="C:cytosol"/>
    <property type="evidence" value="ECO:0007669"/>
    <property type="project" value="TreeGrafter"/>
</dbReference>
<evidence type="ECO:0000256" key="3">
    <source>
        <dbReference type="ARBA" id="ARBA00023163"/>
    </source>
</evidence>
<dbReference type="InterPro" id="IPR036388">
    <property type="entry name" value="WH-like_DNA-bd_sf"/>
</dbReference>
<dbReference type="InterPro" id="IPR012318">
    <property type="entry name" value="HTH_CRP"/>
</dbReference>
<feature type="domain" description="Cyclic nucleotide-binding" evidence="5">
    <location>
        <begin position="124"/>
        <end position="245"/>
    </location>
</feature>
<evidence type="ECO:0000256" key="1">
    <source>
        <dbReference type="ARBA" id="ARBA00023015"/>
    </source>
</evidence>
<dbReference type="OrthoDB" id="181419at2"/>
<dbReference type="Gene3D" id="1.10.10.10">
    <property type="entry name" value="Winged helix-like DNA-binding domain superfamily/Winged helix DNA-binding domain"/>
    <property type="match status" value="1"/>
</dbReference>
<evidence type="ECO:0000313" key="7">
    <source>
        <dbReference type="EMBL" id="TDD72684.1"/>
    </source>
</evidence>
<dbReference type="Proteomes" id="UP000295217">
    <property type="component" value="Unassembled WGS sequence"/>
</dbReference>
<dbReference type="SUPFAM" id="SSF51206">
    <property type="entry name" value="cAMP-binding domain-like"/>
    <property type="match status" value="1"/>
</dbReference>
<dbReference type="Pfam" id="PF00027">
    <property type="entry name" value="cNMP_binding"/>
    <property type="match status" value="1"/>
</dbReference>
<dbReference type="AlphaFoldDB" id="A0A4R5ANS0"/>
<dbReference type="EMBL" id="SMLB01000002">
    <property type="protein sequence ID" value="TDD72684.1"/>
    <property type="molecule type" value="Genomic_DNA"/>
</dbReference>
<proteinExistence type="predicted"/>
<dbReference type="PROSITE" id="PS50042">
    <property type="entry name" value="CNMP_BINDING_3"/>
    <property type="match status" value="1"/>
</dbReference>
<protein>
    <submittedName>
        <fullName evidence="7">Crp/Fnr family transcriptional regulator</fullName>
    </submittedName>
</protein>
<sequence length="341" mass="37486">MVCRVHLPQHVGAGRSRTKQRRRQFERLHHTIDQHVLYGYVFGALLAENGKRHRILTSSGARKAWSTQLRSCRPRRRRARPPGHDRRGQGRRPPPPSGAVALRSANEWDHGAVDPVTILRSTKVFGELSPAALAELVPHLRERTFATNQVVWLEGDPADALYILADGALKSHRTSREGHEVILIFNSVGDVAGEVGLFHPAQVRHVNVTAMAPTRCLTIGREPLLGFLSRHPQAMLRMLEQIATVAVKAASSYSGLAFNDIRGRVAAALLALADEYGERTPTGVRIRLRLSQATLAALVAASRENVNRALAGFLASGAVSYADRQFEIHDPTALETARNLP</sequence>
<evidence type="ECO:0000256" key="4">
    <source>
        <dbReference type="SAM" id="MobiDB-lite"/>
    </source>
</evidence>
<keyword evidence="3" id="KW-0804">Transcription</keyword>
<accession>A0A4R5ANS0</accession>
<feature type="region of interest" description="Disordered" evidence="4">
    <location>
        <begin position="66"/>
        <end position="101"/>
    </location>
</feature>
<dbReference type="CDD" id="cd00038">
    <property type="entry name" value="CAP_ED"/>
    <property type="match status" value="1"/>
</dbReference>